<dbReference type="AlphaFoldDB" id="A0A2P1P9N2"/>
<dbReference type="KEGG" id="ptc:phytr_10410"/>
<proteinExistence type="predicted"/>
<protein>
    <submittedName>
        <fullName evidence="4">Uncharacterized protein</fullName>
    </submittedName>
</protein>
<dbReference type="Gene3D" id="1.25.40.20">
    <property type="entry name" value="Ankyrin repeat-containing domain"/>
    <property type="match status" value="1"/>
</dbReference>
<dbReference type="PROSITE" id="PS50088">
    <property type="entry name" value="ANK_REPEAT"/>
    <property type="match status" value="2"/>
</dbReference>
<evidence type="ECO:0000256" key="3">
    <source>
        <dbReference type="PROSITE-ProRule" id="PRU00023"/>
    </source>
</evidence>
<feature type="repeat" description="ANK" evidence="3">
    <location>
        <begin position="48"/>
        <end position="68"/>
    </location>
</feature>
<dbReference type="PANTHER" id="PTHR24124:SF14">
    <property type="entry name" value="CHROMOSOME UNDETERMINED SCAFFOLD_25, WHOLE GENOME SHOTGUN SEQUENCE"/>
    <property type="match status" value="1"/>
</dbReference>
<dbReference type="SUPFAM" id="SSF48403">
    <property type="entry name" value="Ankyrin repeat"/>
    <property type="match status" value="1"/>
</dbReference>
<dbReference type="OrthoDB" id="671583at2"/>
<dbReference type="PANTHER" id="PTHR24124">
    <property type="entry name" value="ANKYRIN REPEAT FAMILY A"/>
    <property type="match status" value="1"/>
</dbReference>
<dbReference type="EMBL" id="CP027845">
    <property type="protein sequence ID" value="AVP87969.1"/>
    <property type="molecule type" value="Genomic_DNA"/>
</dbReference>
<keyword evidence="1" id="KW-0677">Repeat</keyword>
<evidence type="ECO:0000313" key="5">
    <source>
        <dbReference type="Proteomes" id="UP000241762"/>
    </source>
</evidence>
<sequence length="131" mass="13747">MLLSKGSDLDSKLDNNKTSLHLAAENGRTEVVKLLLAKGADKQAQDKDGHTPLELAEKNGNPEIIQLLKGDKDTDMQTIQLAVDHDIDTLDEASKGSITSIVLADEAAGGGIVISATITGDEARSVLDEAA</sequence>
<name>A0A2P1P9N2_9RICK</name>
<accession>A0A2P1P9N2</accession>
<dbReference type="Pfam" id="PF12796">
    <property type="entry name" value="Ank_2"/>
    <property type="match status" value="1"/>
</dbReference>
<organism evidence="4 5">
    <name type="scientific">Candidatus Phycorickettsia trachydisci</name>
    <dbReference type="NCBI Taxonomy" id="2115978"/>
    <lineage>
        <taxon>Bacteria</taxon>
        <taxon>Pseudomonadati</taxon>
        <taxon>Pseudomonadota</taxon>
        <taxon>Alphaproteobacteria</taxon>
        <taxon>Rickettsiales</taxon>
        <taxon>Rickettsiaceae</taxon>
        <taxon>Candidatus Phycorickettsia</taxon>
    </lineage>
</organism>
<dbReference type="InterPro" id="IPR002110">
    <property type="entry name" value="Ankyrin_rpt"/>
</dbReference>
<evidence type="ECO:0000313" key="4">
    <source>
        <dbReference type="EMBL" id="AVP87969.1"/>
    </source>
</evidence>
<keyword evidence="5" id="KW-1185">Reference proteome</keyword>
<dbReference type="PROSITE" id="PS50297">
    <property type="entry name" value="ANK_REP_REGION"/>
    <property type="match status" value="2"/>
</dbReference>
<dbReference type="SMART" id="SM00248">
    <property type="entry name" value="ANK"/>
    <property type="match status" value="2"/>
</dbReference>
<dbReference type="GO" id="GO:0010468">
    <property type="term" value="P:regulation of gene expression"/>
    <property type="evidence" value="ECO:0007669"/>
    <property type="project" value="TreeGrafter"/>
</dbReference>
<evidence type="ECO:0000256" key="1">
    <source>
        <dbReference type="ARBA" id="ARBA00022737"/>
    </source>
</evidence>
<keyword evidence="2 3" id="KW-0040">ANK repeat</keyword>
<dbReference type="InterPro" id="IPR036770">
    <property type="entry name" value="Ankyrin_rpt-contain_sf"/>
</dbReference>
<dbReference type="Proteomes" id="UP000241762">
    <property type="component" value="Chromosome"/>
</dbReference>
<gene>
    <name evidence="4" type="ORF">phytr_10410</name>
</gene>
<feature type="repeat" description="ANK" evidence="3">
    <location>
        <begin position="15"/>
        <end position="47"/>
    </location>
</feature>
<reference evidence="4 5" key="1">
    <citation type="submission" date="2018-03" db="EMBL/GenBank/DDBJ databases">
        <title>A gene transfer event suggests a long-term partnership between eustigmatophyte algae and a novel lineage of endosymbiotic bacteria.</title>
        <authorList>
            <person name="Yurchenko T."/>
            <person name="Sevcikova T."/>
            <person name="Pribyl P."/>
            <person name="El Karkouri K."/>
            <person name="Klimes V."/>
            <person name="Amaral R."/>
            <person name="Zbrankova V."/>
            <person name="Kim E."/>
            <person name="Raoult D."/>
            <person name="Santos L.M.A."/>
            <person name="Elias M."/>
        </authorList>
    </citation>
    <scope>NUCLEOTIDE SEQUENCE [LARGE SCALE GENOMIC DNA]</scope>
    <source>
        <strain evidence="4">CCALA 838</strain>
    </source>
</reference>
<evidence type="ECO:0000256" key="2">
    <source>
        <dbReference type="ARBA" id="ARBA00023043"/>
    </source>
</evidence>